<dbReference type="EMBL" id="BOOC01000059">
    <property type="protein sequence ID" value="GIH44452.1"/>
    <property type="molecule type" value="Genomic_DNA"/>
</dbReference>
<name>A0ABQ4GBP1_9ACTN</name>
<dbReference type="Proteomes" id="UP000603904">
    <property type="component" value="Unassembled WGS sequence"/>
</dbReference>
<dbReference type="RefSeq" id="WP_204061448.1">
    <property type="nucleotide sequence ID" value="NZ_BAAAGP010000030.1"/>
</dbReference>
<reference evidence="2 3" key="1">
    <citation type="submission" date="2021-01" db="EMBL/GenBank/DDBJ databases">
        <title>Whole genome shotgun sequence of Microbispora corallina NBRC 16416.</title>
        <authorList>
            <person name="Komaki H."/>
            <person name="Tamura T."/>
        </authorList>
    </citation>
    <scope>NUCLEOTIDE SEQUENCE [LARGE SCALE GENOMIC DNA]</scope>
    <source>
        <strain evidence="2 3">NBRC 16416</strain>
    </source>
</reference>
<protein>
    <submittedName>
        <fullName evidence="2">Uncharacterized protein</fullName>
    </submittedName>
</protein>
<comment type="caution">
    <text evidence="2">The sequence shown here is derived from an EMBL/GenBank/DDBJ whole genome shotgun (WGS) entry which is preliminary data.</text>
</comment>
<accession>A0ABQ4GBP1</accession>
<proteinExistence type="predicted"/>
<feature type="region of interest" description="Disordered" evidence="1">
    <location>
        <begin position="26"/>
        <end position="46"/>
    </location>
</feature>
<evidence type="ECO:0000256" key="1">
    <source>
        <dbReference type="SAM" id="MobiDB-lite"/>
    </source>
</evidence>
<organism evidence="2 3">
    <name type="scientific">Microbispora corallina</name>
    <dbReference type="NCBI Taxonomy" id="83302"/>
    <lineage>
        <taxon>Bacteria</taxon>
        <taxon>Bacillati</taxon>
        <taxon>Actinomycetota</taxon>
        <taxon>Actinomycetes</taxon>
        <taxon>Streptosporangiales</taxon>
        <taxon>Streptosporangiaceae</taxon>
        <taxon>Microbispora</taxon>
    </lineage>
</organism>
<sequence>MTQTLPERAPCPTCQAEQRINADGTVRKHKPTGSALPCPGSGVPVGTARIPRRSTAGFYKDPTTGDLLRSVTTILNQGAPKEALIHWAGKLVAETAMEHLPQLIRASRRPETAKEALDWLKRAHTRKKDERADIGTAVHQLIEAEILGTPIPDDIANNPEMTPYVANFRRFVTEWEIQFEASEMVVANYTERYAGTLDYLLRSRPLAQALKAPADAIIPGDTKTGGELDERTYDGNVRGVYPTAGVQMSAYRRCTHGWLRDGTRVELPLPYEVGVVLHLRPEGYRLYPMRCGDDVFDAFLKIRDVAEFETGLAKNVVGQALRPPRATHMCDLDAAGNCRRGCGYSTEVADSAHGRQYHQAQEVA</sequence>
<evidence type="ECO:0000313" key="2">
    <source>
        <dbReference type="EMBL" id="GIH44452.1"/>
    </source>
</evidence>
<gene>
    <name evidence="2" type="ORF">Mco01_74520</name>
</gene>
<evidence type="ECO:0000313" key="3">
    <source>
        <dbReference type="Proteomes" id="UP000603904"/>
    </source>
</evidence>
<keyword evidence="3" id="KW-1185">Reference proteome</keyword>